<evidence type="ECO:0000313" key="3">
    <source>
        <dbReference type="Proteomes" id="UP000324748"/>
    </source>
</evidence>
<reference evidence="2 3" key="1">
    <citation type="submission" date="2019-05" db="EMBL/GenBank/DDBJ databases">
        <title>Emergence of the Ug99 lineage of the wheat stem rust pathogen through somatic hybridization.</title>
        <authorList>
            <person name="Li F."/>
            <person name="Upadhyaya N.M."/>
            <person name="Sperschneider J."/>
            <person name="Matny O."/>
            <person name="Nguyen-Phuc H."/>
            <person name="Mago R."/>
            <person name="Raley C."/>
            <person name="Miller M.E."/>
            <person name="Silverstein K.A.T."/>
            <person name="Henningsen E."/>
            <person name="Hirsch C.D."/>
            <person name="Visser B."/>
            <person name="Pretorius Z.A."/>
            <person name="Steffenson B.J."/>
            <person name="Schwessinger B."/>
            <person name="Dodds P.N."/>
            <person name="Figueroa M."/>
        </authorList>
    </citation>
    <scope>NUCLEOTIDE SEQUENCE [LARGE SCALE GENOMIC DNA]</scope>
    <source>
        <strain evidence="2">21-0</strain>
    </source>
</reference>
<dbReference type="AlphaFoldDB" id="A0A5B0M967"/>
<evidence type="ECO:0000256" key="1">
    <source>
        <dbReference type="SAM" id="MobiDB-lite"/>
    </source>
</evidence>
<gene>
    <name evidence="2" type="ORF">PGT21_008166</name>
</gene>
<protein>
    <submittedName>
        <fullName evidence="2">Uncharacterized protein</fullName>
    </submittedName>
</protein>
<dbReference type="OrthoDB" id="2508474at2759"/>
<evidence type="ECO:0000313" key="2">
    <source>
        <dbReference type="EMBL" id="KAA1073315.1"/>
    </source>
</evidence>
<proteinExistence type="predicted"/>
<feature type="compositionally biased region" description="Polar residues" evidence="1">
    <location>
        <begin position="164"/>
        <end position="177"/>
    </location>
</feature>
<comment type="caution">
    <text evidence="2">The sequence shown here is derived from an EMBL/GenBank/DDBJ whole genome shotgun (WGS) entry which is preliminary data.</text>
</comment>
<dbReference type="Proteomes" id="UP000324748">
    <property type="component" value="Unassembled WGS sequence"/>
</dbReference>
<accession>A0A5B0M967</accession>
<sequence>MAEKIDGSKGNQKTRRGLYDRKLSLTHQTSEVLEYMYTILAVLDGWIGAGNQTRIQTYTLLVQAQEHQHATSTSFIDIHLFLLIQVLAGKTDYPVTKHATSMPPFFILYQEGEVPSKGIMSLTSSCHIPQIPTDRGHVRQESSQPSRDGRTLKPTTLGRGVPTTCAQGQDPDSTASS</sequence>
<name>A0A5B0M967_PUCGR</name>
<organism evidence="2 3">
    <name type="scientific">Puccinia graminis f. sp. tritici</name>
    <dbReference type="NCBI Taxonomy" id="56615"/>
    <lineage>
        <taxon>Eukaryota</taxon>
        <taxon>Fungi</taxon>
        <taxon>Dikarya</taxon>
        <taxon>Basidiomycota</taxon>
        <taxon>Pucciniomycotina</taxon>
        <taxon>Pucciniomycetes</taxon>
        <taxon>Pucciniales</taxon>
        <taxon>Pucciniaceae</taxon>
        <taxon>Puccinia</taxon>
    </lineage>
</organism>
<feature type="region of interest" description="Disordered" evidence="1">
    <location>
        <begin position="130"/>
        <end position="177"/>
    </location>
</feature>
<keyword evidence="3" id="KW-1185">Reference proteome</keyword>
<dbReference type="EMBL" id="VSWC01000158">
    <property type="protein sequence ID" value="KAA1073315.1"/>
    <property type="molecule type" value="Genomic_DNA"/>
</dbReference>